<protein>
    <submittedName>
        <fullName evidence="2">Uncharacterized protein</fullName>
    </submittedName>
</protein>
<name>A0A084B1E7_STACB</name>
<evidence type="ECO:0000313" key="2">
    <source>
        <dbReference type="EMBL" id="KEY71376.1"/>
    </source>
</evidence>
<dbReference type="EMBL" id="KL648307">
    <property type="protein sequence ID" value="KEY71376.1"/>
    <property type="molecule type" value="Genomic_DNA"/>
</dbReference>
<reference evidence="2 3" key="1">
    <citation type="journal article" date="2014" name="BMC Genomics">
        <title>Comparative genome sequencing reveals chemotype-specific gene clusters in the toxigenic black mold Stachybotrys.</title>
        <authorList>
            <person name="Semeiks J."/>
            <person name="Borek D."/>
            <person name="Otwinowski Z."/>
            <person name="Grishin N.V."/>
        </authorList>
    </citation>
    <scope>NUCLEOTIDE SEQUENCE [LARGE SCALE GENOMIC DNA]</scope>
    <source>
        <strain evidence="3">CBS 109288 / IBT 7711</strain>
    </source>
</reference>
<organism evidence="2 3">
    <name type="scientific">Stachybotrys chartarum (strain CBS 109288 / IBT 7711)</name>
    <name type="common">Toxic black mold</name>
    <name type="synonym">Stilbospora chartarum</name>
    <dbReference type="NCBI Taxonomy" id="1280523"/>
    <lineage>
        <taxon>Eukaryota</taxon>
        <taxon>Fungi</taxon>
        <taxon>Dikarya</taxon>
        <taxon>Ascomycota</taxon>
        <taxon>Pezizomycotina</taxon>
        <taxon>Sordariomycetes</taxon>
        <taxon>Hypocreomycetidae</taxon>
        <taxon>Hypocreales</taxon>
        <taxon>Stachybotryaceae</taxon>
        <taxon>Stachybotrys</taxon>
    </lineage>
</organism>
<dbReference type="Proteomes" id="UP000028045">
    <property type="component" value="Unassembled WGS sequence"/>
</dbReference>
<feature type="region of interest" description="Disordered" evidence="1">
    <location>
        <begin position="259"/>
        <end position="293"/>
    </location>
</feature>
<keyword evidence="3" id="KW-1185">Reference proteome</keyword>
<evidence type="ECO:0000256" key="1">
    <source>
        <dbReference type="SAM" id="MobiDB-lite"/>
    </source>
</evidence>
<gene>
    <name evidence="2" type="ORF">S7711_11470</name>
</gene>
<accession>A0A084B1E7</accession>
<feature type="region of interest" description="Disordered" evidence="1">
    <location>
        <begin position="45"/>
        <end position="73"/>
    </location>
</feature>
<sequence>MRLKTRKMMGLAGRAMQYTSINLDVLQAAQMSHTPMDLRSATVTTSAGNEVDTPCTEFRQPSTPRPSGPKQRTEHLLERLVAIFEKSEPSDSQVNYDPEAERKWEDEARELNLEAQKEPLEKRAFPMRLAIAGMHFLIKKDADDKKANYSVMLSTLQRMVLHDLQQQLFSLAVKLHSTKFASPNAVRDYDYMVEKVNQAKELDFTDPFEISTRRRLGKYLFKDANILPEEWNETVEQPPTRGVKDADYRRLGPDALSREAMDGGGWGRRGHRTNADHGVSNGSSGETTDDGALRLGLCSGCRHSRG</sequence>
<proteinExistence type="predicted"/>
<dbReference type="AlphaFoldDB" id="A0A084B1E7"/>
<evidence type="ECO:0000313" key="3">
    <source>
        <dbReference type="Proteomes" id="UP000028045"/>
    </source>
</evidence>
<dbReference type="HOGENOM" id="CLU_909656_0_0_1"/>